<feature type="transmembrane region" description="Helical" evidence="1">
    <location>
        <begin position="477"/>
        <end position="497"/>
    </location>
</feature>
<evidence type="ECO:0000313" key="3">
    <source>
        <dbReference type="Proteomes" id="UP000445696"/>
    </source>
</evidence>
<evidence type="ECO:0008006" key="4">
    <source>
        <dbReference type="Google" id="ProtNLM"/>
    </source>
</evidence>
<feature type="transmembrane region" description="Helical" evidence="1">
    <location>
        <begin position="251"/>
        <end position="267"/>
    </location>
</feature>
<dbReference type="AlphaFoldDB" id="A0A845MF44"/>
<feature type="transmembrane region" description="Helical" evidence="1">
    <location>
        <begin position="287"/>
        <end position="306"/>
    </location>
</feature>
<feature type="transmembrane region" description="Helical" evidence="1">
    <location>
        <begin position="207"/>
        <end position="225"/>
    </location>
</feature>
<accession>A0A845MF44</accession>
<name>A0A845MF44_9PROT</name>
<feature type="transmembrane region" description="Helical" evidence="1">
    <location>
        <begin position="150"/>
        <end position="168"/>
    </location>
</feature>
<feature type="transmembrane region" description="Helical" evidence="1">
    <location>
        <begin position="424"/>
        <end position="443"/>
    </location>
</feature>
<keyword evidence="1" id="KW-0812">Transmembrane</keyword>
<evidence type="ECO:0000256" key="1">
    <source>
        <dbReference type="SAM" id="Phobius"/>
    </source>
</evidence>
<feature type="transmembrane region" description="Helical" evidence="1">
    <location>
        <begin position="67"/>
        <end position="91"/>
    </location>
</feature>
<reference evidence="2 3" key="1">
    <citation type="journal article" date="2014" name="Int. J. Syst. Evol. Microbiol.">
        <title>Sneathiella chungangensis sp. nov., isolated from a marine sand, and emended description of the genus Sneathiella.</title>
        <authorList>
            <person name="Siamphan C."/>
            <person name="Kim H."/>
            <person name="Lee J.S."/>
            <person name="Kim W."/>
        </authorList>
    </citation>
    <scope>NUCLEOTIDE SEQUENCE [LARGE SCALE GENOMIC DNA]</scope>
    <source>
        <strain evidence="2 3">KCTC 32476</strain>
    </source>
</reference>
<feature type="transmembrane region" description="Helical" evidence="1">
    <location>
        <begin position="180"/>
        <end position="201"/>
    </location>
</feature>
<keyword evidence="3" id="KW-1185">Reference proteome</keyword>
<protein>
    <recommendedName>
        <fullName evidence="4">Glycosyltransferase RgtA/B/C/D-like domain-containing protein</fullName>
    </recommendedName>
</protein>
<comment type="caution">
    <text evidence="2">The sequence shown here is derived from an EMBL/GenBank/DDBJ whole genome shotgun (WGS) entry which is preliminary data.</text>
</comment>
<feature type="transmembrane region" description="Helical" evidence="1">
    <location>
        <begin position="386"/>
        <end position="404"/>
    </location>
</feature>
<dbReference type="EMBL" id="WTVA01000002">
    <property type="protein sequence ID" value="MZR21674.1"/>
    <property type="molecule type" value="Genomic_DNA"/>
</dbReference>
<dbReference type="RefSeq" id="WP_161338121.1">
    <property type="nucleotide sequence ID" value="NZ_JBHSDG010000001.1"/>
</dbReference>
<sequence length="583" mass="64890">MERTSNNIPIGRSANMGAAAIFLFLTILLAAGRPPYFNLAPPAFLLLFSVLITILIMRLAGTKKATLPAILSIAGFLAVIAIWAFATQILYDAGHDGHSYHLPAIWAFVEGWNPFLSSHDNIWVDSYPNGYWALQSYIVAMTEILLSGRALTVGLIAAVYLLAFGFFLDRSTYRSSLSQLLQAALFSAIVVANPVVLTQIMTHYVDGVIYLLGTALILFLLSDAFSGNRLTRWAAMSCIILMVNTKTASLYYVPLFVLGALAIEWIFSDTRISRFQNLFVLIRSKGIPYGLAFFIGILLIGFKPYVTNVSDHGQFLYPSVDKIMDTNIPVNLEPLSVPMKFVYGILSRTEDSVWPVPVTAPVELKIPGSVKLFEFKDLDFDTRRGGFGPLFSLSLILALAAYAIGKLARRKNGAGIWRKEEDAFALFGFVLVGASAFFPESWWARYIPFIWLSVFLIAYSAMRMAENGKIISLSRILFGLVVICFVVNIAAGALGALRQSWHTYQRTAVIEQMKSFRVVELALIEDPRTIADHQSTLISSSDKTWTRLLEDRGVNTTIVQEINKEECEHFGFFDGNVLWCVRK</sequence>
<feature type="transmembrane region" description="Helical" evidence="1">
    <location>
        <begin position="449"/>
        <end position="465"/>
    </location>
</feature>
<keyword evidence="1" id="KW-1133">Transmembrane helix</keyword>
<dbReference type="Proteomes" id="UP000445696">
    <property type="component" value="Unassembled WGS sequence"/>
</dbReference>
<proteinExistence type="predicted"/>
<feature type="transmembrane region" description="Helical" evidence="1">
    <location>
        <begin position="42"/>
        <end position="60"/>
    </location>
</feature>
<gene>
    <name evidence="2" type="ORF">GQF03_04975</name>
</gene>
<keyword evidence="1" id="KW-0472">Membrane</keyword>
<evidence type="ECO:0000313" key="2">
    <source>
        <dbReference type="EMBL" id="MZR21674.1"/>
    </source>
</evidence>
<organism evidence="2 3">
    <name type="scientific">Sneathiella chungangensis</name>
    <dbReference type="NCBI Taxonomy" id="1418234"/>
    <lineage>
        <taxon>Bacteria</taxon>
        <taxon>Pseudomonadati</taxon>
        <taxon>Pseudomonadota</taxon>
        <taxon>Alphaproteobacteria</taxon>
        <taxon>Sneathiellales</taxon>
        <taxon>Sneathiellaceae</taxon>
        <taxon>Sneathiella</taxon>
    </lineage>
</organism>
<dbReference type="OrthoDB" id="8481987at2"/>